<dbReference type="AlphaFoldDB" id="A0A1T4JLS2"/>
<name>A0A1T4JLS2_9HYPH</name>
<reference evidence="2" key="1">
    <citation type="submission" date="2017-02" db="EMBL/GenBank/DDBJ databases">
        <authorList>
            <person name="Varghese N."/>
            <person name="Submissions S."/>
        </authorList>
    </citation>
    <scope>NUCLEOTIDE SEQUENCE [LARGE SCALE GENOMIC DNA]</scope>
    <source>
        <strain evidence="2">ATCC 27094</strain>
    </source>
</reference>
<proteinExistence type="predicted"/>
<keyword evidence="2" id="KW-1185">Reference proteome</keyword>
<gene>
    <name evidence="1" type="ORF">SAMN02745126_00133</name>
</gene>
<dbReference type="STRING" id="225324.SAMN02745126_00133"/>
<organism evidence="1 2">
    <name type="scientific">Enhydrobacter aerosaccus</name>
    <dbReference type="NCBI Taxonomy" id="225324"/>
    <lineage>
        <taxon>Bacteria</taxon>
        <taxon>Pseudomonadati</taxon>
        <taxon>Pseudomonadota</taxon>
        <taxon>Alphaproteobacteria</taxon>
        <taxon>Hyphomicrobiales</taxon>
        <taxon>Enhydrobacter</taxon>
    </lineage>
</organism>
<accession>A0A1T4JLS2</accession>
<protein>
    <submittedName>
        <fullName evidence="1">Uncharacterized protein</fullName>
    </submittedName>
</protein>
<dbReference type="EMBL" id="FUWJ01000001">
    <property type="protein sequence ID" value="SJZ31124.1"/>
    <property type="molecule type" value="Genomic_DNA"/>
</dbReference>
<dbReference type="RefSeq" id="WP_085931912.1">
    <property type="nucleotide sequence ID" value="NZ_FUWJ01000001.1"/>
</dbReference>
<sequence>MKELDLKRAADAYAKAWAEAKKHGDDAAEALMMSDLVSSQSAKKLFTARAERALAASENYRKAADLCLKVIDEMDRKRLRPRRSS</sequence>
<evidence type="ECO:0000313" key="1">
    <source>
        <dbReference type="EMBL" id="SJZ31124.1"/>
    </source>
</evidence>
<dbReference type="Proteomes" id="UP000190092">
    <property type="component" value="Unassembled WGS sequence"/>
</dbReference>
<evidence type="ECO:0000313" key="2">
    <source>
        <dbReference type="Proteomes" id="UP000190092"/>
    </source>
</evidence>